<dbReference type="EMBL" id="JABFTP020000062">
    <property type="protein sequence ID" value="KAL3273655.1"/>
    <property type="molecule type" value="Genomic_DNA"/>
</dbReference>
<sequence>MRKSKENFLFQKITDNAFDLEELYYNGTTSAQKLPEVILDVIDIDENVGINENTPIRLFPASKLSIHNGGVNEAYKVLFENNILDDIITYGLNAYNMEPKKYEGIQIDEQTHVYEGQINNERGRGSEIIDIGAKHTEQEAKYTDEVEEIFHDAKIDENEQDIDQEINNNENQIAHKKKLSRKQSSR</sequence>
<reference evidence="2 3" key="1">
    <citation type="journal article" date="2021" name="BMC Biol.">
        <title>Horizontally acquired antibacterial genes associated with adaptive radiation of ladybird beetles.</title>
        <authorList>
            <person name="Li H.S."/>
            <person name="Tang X.F."/>
            <person name="Huang Y.H."/>
            <person name="Xu Z.Y."/>
            <person name="Chen M.L."/>
            <person name="Du X.Y."/>
            <person name="Qiu B.Y."/>
            <person name="Chen P.T."/>
            <person name="Zhang W."/>
            <person name="Slipinski A."/>
            <person name="Escalona H.E."/>
            <person name="Waterhouse R.M."/>
            <person name="Zwick A."/>
            <person name="Pang H."/>
        </authorList>
    </citation>
    <scope>NUCLEOTIDE SEQUENCE [LARGE SCALE GENOMIC DNA]</scope>
    <source>
        <strain evidence="2">SYSU2018</strain>
    </source>
</reference>
<feature type="region of interest" description="Disordered" evidence="1">
    <location>
        <begin position="167"/>
        <end position="186"/>
    </location>
</feature>
<name>A0ABD2N4N4_9CUCU</name>
<evidence type="ECO:0000313" key="3">
    <source>
        <dbReference type="Proteomes" id="UP001516400"/>
    </source>
</evidence>
<comment type="caution">
    <text evidence="2">The sequence shown here is derived from an EMBL/GenBank/DDBJ whole genome shotgun (WGS) entry which is preliminary data.</text>
</comment>
<feature type="compositionally biased region" description="Basic residues" evidence="1">
    <location>
        <begin position="174"/>
        <end position="186"/>
    </location>
</feature>
<accession>A0ABD2N4N4</accession>
<proteinExistence type="predicted"/>
<dbReference type="AlphaFoldDB" id="A0ABD2N4N4"/>
<organism evidence="2 3">
    <name type="scientific">Cryptolaemus montrouzieri</name>
    <dbReference type="NCBI Taxonomy" id="559131"/>
    <lineage>
        <taxon>Eukaryota</taxon>
        <taxon>Metazoa</taxon>
        <taxon>Ecdysozoa</taxon>
        <taxon>Arthropoda</taxon>
        <taxon>Hexapoda</taxon>
        <taxon>Insecta</taxon>
        <taxon>Pterygota</taxon>
        <taxon>Neoptera</taxon>
        <taxon>Endopterygota</taxon>
        <taxon>Coleoptera</taxon>
        <taxon>Polyphaga</taxon>
        <taxon>Cucujiformia</taxon>
        <taxon>Coccinelloidea</taxon>
        <taxon>Coccinellidae</taxon>
        <taxon>Scymninae</taxon>
        <taxon>Scymnini</taxon>
        <taxon>Cryptolaemus</taxon>
    </lineage>
</organism>
<evidence type="ECO:0000256" key="1">
    <source>
        <dbReference type="SAM" id="MobiDB-lite"/>
    </source>
</evidence>
<protein>
    <submittedName>
        <fullName evidence="2">Uncharacterized protein</fullName>
    </submittedName>
</protein>
<gene>
    <name evidence="2" type="ORF">HHI36_015085</name>
</gene>
<keyword evidence="3" id="KW-1185">Reference proteome</keyword>
<evidence type="ECO:0000313" key="2">
    <source>
        <dbReference type="EMBL" id="KAL3273655.1"/>
    </source>
</evidence>
<dbReference type="Proteomes" id="UP001516400">
    <property type="component" value="Unassembled WGS sequence"/>
</dbReference>